<feature type="compositionally biased region" description="Basic and acidic residues" evidence="1">
    <location>
        <begin position="31"/>
        <end position="51"/>
    </location>
</feature>
<keyword evidence="4" id="KW-1185">Reference proteome</keyword>
<feature type="domain" description="Retrotransposon gag" evidence="2">
    <location>
        <begin position="81"/>
        <end position="122"/>
    </location>
</feature>
<evidence type="ECO:0000313" key="4">
    <source>
        <dbReference type="Proteomes" id="UP000257109"/>
    </source>
</evidence>
<feature type="non-terminal residue" evidence="3">
    <location>
        <position position="1"/>
    </location>
</feature>
<name>A0A371FRZ0_MUCPR</name>
<dbReference type="PANTHER" id="PTHR35046">
    <property type="entry name" value="ZINC KNUCKLE (CCHC-TYPE) FAMILY PROTEIN"/>
    <property type="match status" value="1"/>
</dbReference>
<feature type="region of interest" description="Disordered" evidence="1">
    <location>
        <begin position="1"/>
        <end position="51"/>
    </location>
</feature>
<dbReference type="AlphaFoldDB" id="A0A371FRZ0"/>
<evidence type="ECO:0000259" key="2">
    <source>
        <dbReference type="Pfam" id="PF03732"/>
    </source>
</evidence>
<evidence type="ECO:0000313" key="3">
    <source>
        <dbReference type="EMBL" id="RDX81041.1"/>
    </source>
</evidence>
<dbReference type="Proteomes" id="UP000257109">
    <property type="component" value="Unassembled WGS sequence"/>
</dbReference>
<dbReference type="EMBL" id="QJKJ01008029">
    <property type="protein sequence ID" value="RDX81041.1"/>
    <property type="molecule type" value="Genomic_DNA"/>
</dbReference>
<reference evidence="3" key="1">
    <citation type="submission" date="2018-05" db="EMBL/GenBank/DDBJ databases">
        <title>Draft genome of Mucuna pruriens seed.</title>
        <authorList>
            <person name="Nnadi N.E."/>
            <person name="Vos R."/>
            <person name="Hasami M.H."/>
            <person name="Devisetty U.K."/>
            <person name="Aguiy J.C."/>
        </authorList>
    </citation>
    <scope>NUCLEOTIDE SEQUENCE [LARGE SCALE GENOMIC DNA]</scope>
    <source>
        <strain evidence="3">JCA_2017</strain>
    </source>
</reference>
<dbReference type="Pfam" id="PF03732">
    <property type="entry name" value="Retrotrans_gag"/>
    <property type="match status" value="1"/>
</dbReference>
<organism evidence="3 4">
    <name type="scientific">Mucuna pruriens</name>
    <name type="common">Velvet bean</name>
    <name type="synonym">Dolichos pruriens</name>
    <dbReference type="NCBI Taxonomy" id="157652"/>
    <lineage>
        <taxon>Eukaryota</taxon>
        <taxon>Viridiplantae</taxon>
        <taxon>Streptophyta</taxon>
        <taxon>Embryophyta</taxon>
        <taxon>Tracheophyta</taxon>
        <taxon>Spermatophyta</taxon>
        <taxon>Magnoliopsida</taxon>
        <taxon>eudicotyledons</taxon>
        <taxon>Gunneridae</taxon>
        <taxon>Pentapetalae</taxon>
        <taxon>rosids</taxon>
        <taxon>fabids</taxon>
        <taxon>Fabales</taxon>
        <taxon>Fabaceae</taxon>
        <taxon>Papilionoideae</taxon>
        <taxon>50 kb inversion clade</taxon>
        <taxon>NPAAA clade</taxon>
        <taxon>indigoferoid/millettioid clade</taxon>
        <taxon>Phaseoleae</taxon>
        <taxon>Mucuna</taxon>
    </lineage>
</organism>
<dbReference type="OrthoDB" id="1731207at2759"/>
<gene>
    <name evidence="3" type="ORF">CR513_38337</name>
</gene>
<accession>A0A371FRZ0</accession>
<feature type="non-terminal residue" evidence="3">
    <location>
        <position position="124"/>
    </location>
</feature>
<evidence type="ECO:0000256" key="1">
    <source>
        <dbReference type="SAM" id="MobiDB-lite"/>
    </source>
</evidence>
<protein>
    <recommendedName>
        <fullName evidence="2">Retrotransposon gag domain-containing protein</fullName>
    </recommendedName>
</protein>
<sequence length="124" mass="15178">KEEDFGGGNYSNHSRSSQSSREERRKRHEKNKREERHERRDRKEEDRRDELDMGKCKIPSFLGSYKPELYIDWELKVEQVRLMRKRFVPSSYAKDLHNKLQRLYQGSKSVEEYHKEMKIYLLKA</sequence>
<comment type="caution">
    <text evidence="3">The sequence shown here is derived from an EMBL/GenBank/DDBJ whole genome shotgun (WGS) entry which is preliminary data.</text>
</comment>
<dbReference type="InterPro" id="IPR005162">
    <property type="entry name" value="Retrotrans_gag_dom"/>
</dbReference>
<proteinExistence type="predicted"/>
<dbReference type="PANTHER" id="PTHR35046:SF9">
    <property type="entry name" value="RNA-DIRECTED DNA POLYMERASE"/>
    <property type="match status" value="1"/>
</dbReference>